<dbReference type="SUPFAM" id="SSF117281">
    <property type="entry name" value="Kelch motif"/>
    <property type="match status" value="1"/>
</dbReference>
<dbReference type="Gene3D" id="2.120.10.80">
    <property type="entry name" value="Kelch-type beta propeller"/>
    <property type="match status" value="1"/>
</dbReference>
<dbReference type="PANTHER" id="PTHR45632">
    <property type="entry name" value="LD33804P"/>
    <property type="match status" value="1"/>
</dbReference>
<keyword evidence="2" id="KW-0677">Repeat</keyword>
<dbReference type="InParanoid" id="A0A2R2MNX6"/>
<proteinExistence type="predicted"/>
<dbReference type="PANTHER" id="PTHR45632:SF3">
    <property type="entry name" value="KELCH-LIKE PROTEIN 32"/>
    <property type="match status" value="1"/>
</dbReference>
<dbReference type="KEGG" id="lak:106177457"/>
<dbReference type="STRING" id="7574.A0A2R2MNX6"/>
<protein>
    <submittedName>
        <fullName evidence="4">Kelch-like protein 9</fullName>
    </submittedName>
</protein>
<dbReference type="GeneID" id="106177457"/>
<evidence type="ECO:0000313" key="4">
    <source>
        <dbReference type="RefSeq" id="XP_023931926.1"/>
    </source>
</evidence>
<dbReference type="Pfam" id="PF07646">
    <property type="entry name" value="Kelch_2"/>
    <property type="match status" value="1"/>
</dbReference>
<dbReference type="InterPro" id="IPR006652">
    <property type="entry name" value="Kelch_1"/>
</dbReference>
<dbReference type="AlphaFoldDB" id="A0A2R2MNX6"/>
<dbReference type="Pfam" id="PF01344">
    <property type="entry name" value="Kelch_1"/>
    <property type="match status" value="1"/>
</dbReference>
<dbReference type="InterPro" id="IPR015915">
    <property type="entry name" value="Kelch-typ_b-propeller"/>
</dbReference>
<name>A0A2R2MNX6_LINAN</name>
<organism evidence="3 4">
    <name type="scientific">Lingula anatina</name>
    <name type="common">Brachiopod</name>
    <name type="synonym">Lingula unguis</name>
    <dbReference type="NCBI Taxonomy" id="7574"/>
    <lineage>
        <taxon>Eukaryota</taxon>
        <taxon>Metazoa</taxon>
        <taxon>Spiralia</taxon>
        <taxon>Lophotrochozoa</taxon>
        <taxon>Brachiopoda</taxon>
        <taxon>Linguliformea</taxon>
        <taxon>Lingulata</taxon>
        <taxon>Lingulida</taxon>
        <taxon>Linguloidea</taxon>
        <taxon>Lingulidae</taxon>
        <taxon>Lingula</taxon>
    </lineage>
</organism>
<dbReference type="InterPro" id="IPR011498">
    <property type="entry name" value="Kelch_2"/>
</dbReference>
<evidence type="ECO:0000256" key="1">
    <source>
        <dbReference type="ARBA" id="ARBA00022441"/>
    </source>
</evidence>
<evidence type="ECO:0000313" key="3">
    <source>
        <dbReference type="Proteomes" id="UP000085678"/>
    </source>
</evidence>
<gene>
    <name evidence="4" type="primary">LOC106177457</name>
</gene>
<evidence type="ECO:0000256" key="2">
    <source>
        <dbReference type="ARBA" id="ARBA00022737"/>
    </source>
</evidence>
<accession>A0A2R2MNX6</accession>
<dbReference type="Proteomes" id="UP000085678">
    <property type="component" value="Unplaced"/>
</dbReference>
<keyword evidence="3" id="KW-1185">Reference proteome</keyword>
<reference evidence="4" key="1">
    <citation type="submission" date="2025-08" db="UniProtKB">
        <authorList>
            <consortium name="RefSeq"/>
        </authorList>
    </citation>
    <scope>IDENTIFICATION</scope>
    <source>
        <tissue evidence="4">Gonads</tissue>
    </source>
</reference>
<keyword evidence="1" id="KW-0880">Kelch repeat</keyword>
<dbReference type="OrthoDB" id="45365at2759"/>
<sequence length="167" mass="19122">MCRQKACDYKGHLYVSGGFGYKNTTLCYKPEDNEWTSKAPMIKERSYHSMLAVEDKIYVLGGCRRCGPRTPEDDNLEDLGCEVYDPLTDQWTSISWIHQKLSCTAAVALDQSIFCFGGYSFFHVKEVNLVQICNTKKLSWSSKSMCRNPVNYYTAVLLWMTNASLKH</sequence>
<dbReference type="SMART" id="SM00612">
    <property type="entry name" value="Kelch"/>
    <property type="match status" value="2"/>
</dbReference>
<dbReference type="RefSeq" id="XP_023931926.1">
    <property type="nucleotide sequence ID" value="XM_024076158.1"/>
</dbReference>